<proteinExistence type="predicted"/>
<reference evidence="1" key="1">
    <citation type="submission" date="2019-11" db="EMBL/GenBank/DDBJ databases">
        <title>Nori genome reveals adaptations in red seaweeds to the harsh intertidal environment.</title>
        <authorList>
            <person name="Wang D."/>
            <person name="Mao Y."/>
        </authorList>
    </citation>
    <scope>NUCLEOTIDE SEQUENCE</scope>
    <source>
        <tissue evidence="1">Gametophyte</tissue>
    </source>
</reference>
<comment type="caution">
    <text evidence="1">The sequence shown here is derived from an EMBL/GenBank/DDBJ whole genome shotgun (WGS) entry which is preliminary data.</text>
</comment>
<evidence type="ECO:0000313" key="1">
    <source>
        <dbReference type="EMBL" id="KAK1858853.1"/>
    </source>
</evidence>
<dbReference type="Proteomes" id="UP000798662">
    <property type="component" value="Chromosome 1"/>
</dbReference>
<accession>A0ACC3BML5</accession>
<protein>
    <submittedName>
        <fullName evidence="1">Uncharacterized protein</fullName>
    </submittedName>
</protein>
<sequence>MPETLRKLVASALARAVRGAAAALFAPLQQGVGVSSACERMLHELEAHLALHPRHALLQLDYKNAFNLVSRRGAWAVLSRAFPLLRPYLTWVYGGEEGKAAPPVYGWAPGGAADDPCGARSGGAAPGGGGGHGDGDGGPAGPGGGVCGAGGGAALAVAAACGAGGGGGGDGCACGGGRGECAGPARCERDGDDAAARAAGGDGGGGGTAGEESDAGRRVPAPPRRLVLRAERGAQQGDPLGPLLHAAALWLVLRRLEAEHPRLLVRAFHDDVVVVGPPAALPPALADADRLGRCIDAQLAPAKCVGWSPAGLPAPEGWPATWAPAGVTQFSVPLGSDAHVAAGVDALAEEQGRLSAAIAALPPAELQAQLLLLRLCSGPRPNYWLRALPLQWGARLAAAVDRDARAAVLSVLCDARDGTATRDAVGDRAALPPAMGGLGIGGRARVLPAAALASWVDALRAGAAYSPALAAIRDRLEAVPVAAADGGVVPPPPRPHPRPPPPVPPSRPRPRPPPPGPSRPTPRRAGPAAGGVQKRRPAARPTRGRGGGLFGGRHLFDPPARPPPRQPPTPASPPRAATPPASSTPSPSVAAGPRPAAAGVAAPTAAYAPVAPTAAAAPCPRTGWVTGGPDGEDVEFHFVTPSPPPPLSTPPPLVGGAPRPCTAEAASLCAGLLELLAAQQAHCTAPDRGLLWVRRRPAAPARPRGRPDPLAPPPPSFPPPARAPPPPAPSCGAGTIPGTLADGLPGPAPHTPLSWRGLLGGEEVQASQRDFSLPAHAAARARIYAELSLWQRAGLAACQGHGAAAWLSALPSPGVGGAAIPGVAMRTAVRLWLGVAPRSVPPAARCRCGAAADAAGRHFLAACPEQRPRHARLHHHVVHLVAEALRRAEGWGEVAVEVGLDTAPASLRPDFRATREGTGEVTWADVSVASPFSSLLAPMAADAPLEPVAAATREGDKVRRYARALPVGPPSHTFTPLVWEVYGRLGPASAAWLREALGGPRLATARARLLTAISVALWKSNARAVADGYARCFGVEDPIGGGIVGPLGSSRSVARIGD</sequence>
<organism evidence="1 2">
    <name type="scientific">Pyropia yezoensis</name>
    <name type="common">Susabi-nori</name>
    <name type="synonym">Porphyra yezoensis</name>
    <dbReference type="NCBI Taxonomy" id="2788"/>
    <lineage>
        <taxon>Eukaryota</taxon>
        <taxon>Rhodophyta</taxon>
        <taxon>Bangiophyceae</taxon>
        <taxon>Bangiales</taxon>
        <taxon>Bangiaceae</taxon>
        <taxon>Pyropia</taxon>
    </lineage>
</organism>
<gene>
    <name evidence="1" type="ORF">I4F81_001453</name>
</gene>
<name>A0ACC3BML5_PYRYE</name>
<evidence type="ECO:0000313" key="2">
    <source>
        <dbReference type="Proteomes" id="UP000798662"/>
    </source>
</evidence>
<dbReference type="EMBL" id="CM020618">
    <property type="protein sequence ID" value="KAK1858853.1"/>
    <property type="molecule type" value="Genomic_DNA"/>
</dbReference>
<keyword evidence="2" id="KW-1185">Reference proteome</keyword>